<dbReference type="GO" id="GO:0048870">
    <property type="term" value="P:cell motility"/>
    <property type="evidence" value="ECO:0007669"/>
    <property type="project" value="Ensembl"/>
</dbReference>
<gene>
    <name evidence="3" type="primary">IER2</name>
</gene>
<dbReference type="InParanoid" id="F7A538"/>
<dbReference type="OMA" id="MVMRSAR"/>
<proteinExistence type="inferred from homology"/>
<dbReference type="FunCoup" id="F7A538">
    <property type="interactions" value="1255"/>
</dbReference>
<dbReference type="STRING" id="13616.ENSMODP00000032378"/>
<feature type="region of interest" description="Disordered" evidence="2">
    <location>
        <begin position="123"/>
        <end position="184"/>
    </location>
</feature>
<sequence>MEAQKEAQRIMTMSVWKMYHSRMQRGGLRLHRSLQLSLVMRSARELYLSSKVETEETELSFAAAPLNLPQPMTAAEAGAEVDSPQAIEEAIPAPEPMETQDARETEPAPACSHLPPVTFATLPQLSMKANRKRRSCTLGQGRDAGLIPSKKARLEEETVPAEGKAEVEAGDLGRRPSQVEEGPFPSLARVLQKRFSGILNNTGGPPKPTAPPSCELKPGCRQADNMINILVRTVVAF</sequence>
<dbReference type="Proteomes" id="UP000002280">
    <property type="component" value="Chromosome 3"/>
</dbReference>
<evidence type="ECO:0000256" key="1">
    <source>
        <dbReference type="ARBA" id="ARBA00006186"/>
    </source>
</evidence>
<dbReference type="InterPro" id="IPR008653">
    <property type="entry name" value="IER"/>
</dbReference>
<dbReference type="GO" id="GO:0005654">
    <property type="term" value="C:nucleoplasm"/>
    <property type="evidence" value="ECO:0007669"/>
    <property type="project" value="Ensembl"/>
</dbReference>
<protein>
    <submittedName>
        <fullName evidence="3">Immediate early response 2</fullName>
    </submittedName>
</protein>
<dbReference type="GO" id="GO:0005737">
    <property type="term" value="C:cytoplasm"/>
    <property type="evidence" value="ECO:0007669"/>
    <property type="project" value="Ensembl"/>
</dbReference>
<reference evidence="3 4" key="1">
    <citation type="journal article" date="2007" name="Nature">
        <title>Genome of the marsupial Monodelphis domestica reveals innovation in non-coding sequences.</title>
        <authorList>
            <person name="Mikkelsen T.S."/>
            <person name="Wakefield M.J."/>
            <person name="Aken B."/>
            <person name="Amemiya C.T."/>
            <person name="Chang J.L."/>
            <person name="Duke S."/>
            <person name="Garber M."/>
            <person name="Gentles A.J."/>
            <person name="Goodstadt L."/>
            <person name="Heger A."/>
            <person name="Jurka J."/>
            <person name="Kamal M."/>
            <person name="Mauceli E."/>
            <person name="Searle S.M."/>
            <person name="Sharpe T."/>
            <person name="Baker M.L."/>
            <person name="Batzer M.A."/>
            <person name="Benos P.V."/>
            <person name="Belov K."/>
            <person name="Clamp M."/>
            <person name="Cook A."/>
            <person name="Cuff J."/>
            <person name="Das R."/>
            <person name="Davidow L."/>
            <person name="Deakin J.E."/>
            <person name="Fazzari M.J."/>
            <person name="Glass J.L."/>
            <person name="Grabherr M."/>
            <person name="Greally J.M."/>
            <person name="Gu W."/>
            <person name="Hore T.A."/>
            <person name="Huttley G.A."/>
            <person name="Kleber M."/>
            <person name="Jirtle R.L."/>
            <person name="Koina E."/>
            <person name="Lee J.T."/>
            <person name="Mahony S."/>
            <person name="Marra M.A."/>
            <person name="Miller R.D."/>
            <person name="Nicholls R.D."/>
            <person name="Oda M."/>
            <person name="Papenfuss A.T."/>
            <person name="Parra Z.E."/>
            <person name="Pollock D.D."/>
            <person name="Ray D.A."/>
            <person name="Schein J.E."/>
            <person name="Speed T.P."/>
            <person name="Thompson K."/>
            <person name="VandeBerg J.L."/>
            <person name="Wade C.M."/>
            <person name="Walker J.A."/>
            <person name="Waters P.D."/>
            <person name="Webber C."/>
            <person name="Weidman J.R."/>
            <person name="Xie X."/>
            <person name="Zody M.C."/>
            <person name="Baldwin J."/>
            <person name="Abdouelleil A."/>
            <person name="Abdulkadir J."/>
            <person name="Abebe A."/>
            <person name="Abera B."/>
            <person name="Abreu J."/>
            <person name="Acer S.C."/>
            <person name="Aftuck L."/>
            <person name="Alexander A."/>
            <person name="An P."/>
            <person name="Anderson E."/>
            <person name="Anderson S."/>
            <person name="Arachi H."/>
            <person name="Azer M."/>
            <person name="Bachantsang P."/>
            <person name="Barry A."/>
            <person name="Bayul T."/>
            <person name="Berlin A."/>
            <person name="Bessette D."/>
            <person name="Bloom T."/>
            <person name="Bloom T."/>
            <person name="Boguslavskiy L."/>
            <person name="Bonnet C."/>
            <person name="Boukhgalter B."/>
            <person name="Bourzgui I."/>
            <person name="Brown A."/>
            <person name="Cahill P."/>
            <person name="Channer S."/>
            <person name="Cheshatsang Y."/>
            <person name="Chuda L."/>
            <person name="Citroen M."/>
            <person name="Collymore A."/>
            <person name="Cooke P."/>
            <person name="Costello M."/>
            <person name="D'Aco K."/>
            <person name="Daza R."/>
            <person name="De Haan G."/>
            <person name="DeGray S."/>
            <person name="DeMaso C."/>
            <person name="Dhargay N."/>
            <person name="Dooley K."/>
            <person name="Dooley E."/>
            <person name="Doricent M."/>
            <person name="Dorje P."/>
            <person name="Dorjee K."/>
            <person name="Dupes A."/>
            <person name="Elong R."/>
            <person name="Falk J."/>
            <person name="Farina A."/>
            <person name="Faro S."/>
            <person name="Ferguson D."/>
            <person name="Fisher S."/>
            <person name="Foley C.D."/>
            <person name="Franke A."/>
            <person name="Friedrich D."/>
            <person name="Gadbois L."/>
            <person name="Gearin G."/>
            <person name="Gearin C.R."/>
            <person name="Giannoukos G."/>
            <person name="Goode T."/>
            <person name="Graham J."/>
            <person name="Grandbois E."/>
            <person name="Grewal S."/>
            <person name="Gyaltsen K."/>
            <person name="Hafez N."/>
            <person name="Hagos B."/>
            <person name="Hall J."/>
            <person name="Henson C."/>
            <person name="Hollinger A."/>
            <person name="Honan T."/>
            <person name="Huard M.D."/>
            <person name="Hughes L."/>
            <person name="Hurhula B."/>
            <person name="Husby M.E."/>
            <person name="Kamat A."/>
            <person name="Kanga B."/>
            <person name="Kashin S."/>
            <person name="Khazanovich D."/>
            <person name="Kisner P."/>
            <person name="Lance K."/>
            <person name="Lara M."/>
            <person name="Lee W."/>
            <person name="Lennon N."/>
            <person name="Letendre F."/>
            <person name="LeVine R."/>
            <person name="Lipovsky A."/>
            <person name="Liu X."/>
            <person name="Liu J."/>
            <person name="Liu S."/>
            <person name="Lokyitsang T."/>
            <person name="Lokyitsang Y."/>
            <person name="Lubonja R."/>
            <person name="Lui A."/>
            <person name="MacDonald P."/>
            <person name="Magnisalis V."/>
            <person name="Maru K."/>
            <person name="Matthews C."/>
            <person name="McCusker W."/>
            <person name="McDonough S."/>
            <person name="Mehta T."/>
            <person name="Meldrim J."/>
            <person name="Meneus L."/>
            <person name="Mihai O."/>
            <person name="Mihalev A."/>
            <person name="Mihova T."/>
            <person name="Mittelman R."/>
            <person name="Mlenga V."/>
            <person name="Montmayeur A."/>
            <person name="Mulrain L."/>
            <person name="Navidi A."/>
            <person name="Naylor J."/>
            <person name="Negash T."/>
            <person name="Nguyen T."/>
            <person name="Nguyen N."/>
            <person name="Nicol R."/>
            <person name="Norbu C."/>
            <person name="Norbu N."/>
            <person name="Novod N."/>
            <person name="O'Neill B."/>
            <person name="Osman S."/>
            <person name="Markiewicz E."/>
            <person name="Oyono O.L."/>
            <person name="Patti C."/>
            <person name="Phunkhang P."/>
            <person name="Pierre F."/>
            <person name="Priest M."/>
            <person name="Raghuraman S."/>
            <person name="Rege F."/>
            <person name="Reyes R."/>
            <person name="Rise C."/>
            <person name="Rogov P."/>
            <person name="Ross K."/>
            <person name="Ryan E."/>
            <person name="Settipalli S."/>
            <person name="Shea T."/>
            <person name="Sherpa N."/>
            <person name="Shi L."/>
            <person name="Shih D."/>
            <person name="Sparrow T."/>
            <person name="Spaulding J."/>
            <person name="Stalker J."/>
            <person name="Stange-Thomann N."/>
            <person name="Stavropoulos S."/>
            <person name="Stone C."/>
            <person name="Strader C."/>
            <person name="Tesfaye S."/>
            <person name="Thomson T."/>
            <person name="Thoulutsang Y."/>
            <person name="Thoulutsang D."/>
            <person name="Topham K."/>
            <person name="Topping I."/>
            <person name="Tsamla T."/>
            <person name="Vassiliev H."/>
            <person name="Vo A."/>
            <person name="Wangchuk T."/>
            <person name="Wangdi T."/>
            <person name="Weiand M."/>
            <person name="Wilkinson J."/>
            <person name="Wilson A."/>
            <person name="Yadav S."/>
            <person name="Young G."/>
            <person name="Yu Q."/>
            <person name="Zembek L."/>
            <person name="Zhong D."/>
            <person name="Zimmer A."/>
            <person name="Zwirko Z."/>
            <person name="Jaffe D.B."/>
            <person name="Alvarez P."/>
            <person name="Brockman W."/>
            <person name="Butler J."/>
            <person name="Chin C."/>
            <person name="Gnerre S."/>
            <person name="MacCallum I."/>
            <person name="Graves J.A."/>
            <person name="Ponting C.P."/>
            <person name="Breen M."/>
            <person name="Samollow P.B."/>
            <person name="Lander E.S."/>
            <person name="Lindblad-Toh K."/>
        </authorList>
    </citation>
    <scope>NUCLEOTIDE SEQUENCE [LARGE SCALE GENOMIC DNA]</scope>
</reference>
<dbReference type="AlphaFoldDB" id="F7A538"/>
<dbReference type="Pfam" id="PF05760">
    <property type="entry name" value="IER"/>
    <property type="match status" value="1"/>
</dbReference>
<dbReference type="GO" id="GO:0045944">
    <property type="term" value="P:positive regulation of transcription by RNA polymerase II"/>
    <property type="evidence" value="ECO:0007669"/>
    <property type="project" value="Ensembl"/>
</dbReference>
<dbReference type="KEGG" id="mdo:100027282"/>
<reference evidence="3" key="2">
    <citation type="submission" date="2025-08" db="UniProtKB">
        <authorList>
            <consortium name="Ensembl"/>
        </authorList>
    </citation>
    <scope>IDENTIFICATION</scope>
</reference>
<dbReference type="RefSeq" id="XP_007489179.1">
    <property type="nucleotide sequence ID" value="XM_007489117.3"/>
</dbReference>
<comment type="similarity">
    <text evidence="1">Belongs to the IER family.</text>
</comment>
<keyword evidence="4" id="KW-1185">Reference proteome</keyword>
<feature type="compositionally biased region" description="Basic and acidic residues" evidence="2">
    <location>
        <begin position="163"/>
        <end position="178"/>
    </location>
</feature>
<dbReference type="CTD" id="9592"/>
<dbReference type="Bgee" id="ENSMODG00000023954">
    <property type="expression patterns" value="Expressed in blood and 20 other cell types or tissues"/>
</dbReference>
<dbReference type="HOGENOM" id="CLU_1234685_0_0_1"/>
<accession>F7A538</accession>
<dbReference type="GeneID" id="100027282"/>
<evidence type="ECO:0000256" key="2">
    <source>
        <dbReference type="SAM" id="MobiDB-lite"/>
    </source>
</evidence>
<dbReference type="GeneTree" id="ENSGT00900000141021"/>
<organism evidence="3 4">
    <name type="scientific">Monodelphis domestica</name>
    <name type="common">Gray short-tailed opossum</name>
    <dbReference type="NCBI Taxonomy" id="13616"/>
    <lineage>
        <taxon>Eukaryota</taxon>
        <taxon>Metazoa</taxon>
        <taxon>Chordata</taxon>
        <taxon>Craniata</taxon>
        <taxon>Vertebrata</taxon>
        <taxon>Euteleostomi</taxon>
        <taxon>Mammalia</taxon>
        <taxon>Metatheria</taxon>
        <taxon>Didelphimorphia</taxon>
        <taxon>Didelphidae</taxon>
        <taxon>Monodelphis</taxon>
    </lineage>
</organism>
<evidence type="ECO:0000313" key="4">
    <source>
        <dbReference type="Proteomes" id="UP000002280"/>
    </source>
</evidence>
<dbReference type="OrthoDB" id="8937180at2759"/>
<name>F7A538_MONDO</name>
<dbReference type="PANTHER" id="PTHR15895">
    <property type="entry name" value="IMMEDIATE EARLY RESPONSE GENE"/>
    <property type="match status" value="1"/>
</dbReference>
<dbReference type="eggNOG" id="ENOG502S19F">
    <property type="taxonomic scope" value="Eukaryota"/>
</dbReference>
<dbReference type="Ensembl" id="ENSMODT00000033959.1">
    <property type="protein sequence ID" value="ENSMODP00000032378.1"/>
    <property type="gene ID" value="ENSMODG00000023954.1"/>
</dbReference>
<reference evidence="3" key="3">
    <citation type="submission" date="2025-09" db="UniProtKB">
        <authorList>
            <consortium name="Ensembl"/>
        </authorList>
    </citation>
    <scope>IDENTIFICATION</scope>
</reference>
<evidence type="ECO:0000313" key="3">
    <source>
        <dbReference type="Ensembl" id="ENSMODP00000032378.1"/>
    </source>
</evidence>